<reference evidence="2" key="1">
    <citation type="submission" date="2020-03" db="EMBL/GenBank/DDBJ databases">
        <title>The deep terrestrial virosphere.</title>
        <authorList>
            <person name="Holmfeldt K."/>
            <person name="Nilsson E."/>
            <person name="Simone D."/>
            <person name="Lopez-Fernandez M."/>
            <person name="Wu X."/>
            <person name="de Brujin I."/>
            <person name="Lundin D."/>
            <person name="Andersson A."/>
            <person name="Bertilsson S."/>
            <person name="Dopson M."/>
        </authorList>
    </citation>
    <scope>NUCLEOTIDE SEQUENCE</scope>
    <source>
        <strain evidence="2">MM171A00247</strain>
        <strain evidence="3">MM171B00144</strain>
    </source>
</reference>
<organism evidence="2">
    <name type="scientific">viral metagenome</name>
    <dbReference type="NCBI Taxonomy" id="1070528"/>
    <lineage>
        <taxon>unclassified sequences</taxon>
        <taxon>metagenomes</taxon>
        <taxon>organismal metagenomes</taxon>
    </lineage>
</organism>
<sequence length="102" mass="11876">MQEEMFQEEMDRAETQIKEVQAKATEIVNTTTIKNRGCKFKVQSLISKGQNGIGISIPAQIRDMLYILVPLDEPYKINWLMKQDWEVYLRLKDTVIPSEEAK</sequence>
<dbReference type="EMBL" id="MT143893">
    <property type="protein sequence ID" value="QJB05006.1"/>
    <property type="molecule type" value="Genomic_DNA"/>
</dbReference>
<protein>
    <submittedName>
        <fullName evidence="2">Uncharacterized protein</fullName>
    </submittedName>
</protein>
<evidence type="ECO:0000313" key="3">
    <source>
        <dbReference type="EMBL" id="QJB05006.1"/>
    </source>
</evidence>
<dbReference type="AlphaFoldDB" id="A0A6H1Z7I1"/>
<evidence type="ECO:0000256" key="1">
    <source>
        <dbReference type="SAM" id="Coils"/>
    </source>
</evidence>
<name>A0A6H1Z7I1_9ZZZZ</name>
<accession>A0A6H1Z7I1</accession>
<proteinExistence type="predicted"/>
<feature type="coiled-coil region" evidence="1">
    <location>
        <begin position="3"/>
        <end position="30"/>
    </location>
</feature>
<dbReference type="EMBL" id="MT143700">
    <property type="protein sequence ID" value="QJA43337.1"/>
    <property type="molecule type" value="Genomic_DNA"/>
</dbReference>
<keyword evidence="1" id="KW-0175">Coiled coil</keyword>
<evidence type="ECO:0000313" key="2">
    <source>
        <dbReference type="EMBL" id="QJA43337.1"/>
    </source>
</evidence>
<gene>
    <name evidence="2" type="ORF">MM171A00247_0051</name>
    <name evidence="3" type="ORF">MM171B00144_0045</name>
</gene>